<keyword evidence="2" id="KW-0479">Metal-binding</keyword>
<comment type="similarity">
    <text evidence="1">Belongs to the cytidine and deoxycytidylate deaminase family.</text>
</comment>
<proteinExistence type="inferred from homology"/>
<dbReference type="PROSITE" id="PS00903">
    <property type="entry name" value="CYT_DCMP_DEAMINASES_1"/>
    <property type="match status" value="1"/>
</dbReference>
<dbReference type="InterPro" id="IPR002125">
    <property type="entry name" value="CMP_dCMP_dom"/>
</dbReference>
<evidence type="ECO:0000313" key="6">
    <source>
        <dbReference type="EMBL" id="GGM16342.1"/>
    </source>
</evidence>
<evidence type="ECO:0000256" key="2">
    <source>
        <dbReference type="ARBA" id="ARBA00022723"/>
    </source>
</evidence>
<dbReference type="PROSITE" id="PS51747">
    <property type="entry name" value="CYT_DCMP_DEAMINASES_2"/>
    <property type="match status" value="1"/>
</dbReference>
<reference evidence="7" key="1">
    <citation type="journal article" date="2019" name="Int. J. Syst. Evol. Microbiol.">
        <title>The Global Catalogue of Microorganisms (GCM) 10K type strain sequencing project: providing services to taxonomists for standard genome sequencing and annotation.</title>
        <authorList>
            <consortium name="The Broad Institute Genomics Platform"/>
            <consortium name="The Broad Institute Genome Sequencing Center for Infectious Disease"/>
            <person name="Wu L."/>
            <person name="Ma J."/>
        </authorList>
    </citation>
    <scope>NUCLEOTIDE SEQUENCE [LARGE SCALE GENOMIC DNA]</scope>
    <source>
        <strain evidence="7">JCM 15443</strain>
    </source>
</reference>
<organism evidence="6 7">
    <name type="scientific">Deinococcus aerophilus</name>
    <dbReference type="NCBI Taxonomy" id="522488"/>
    <lineage>
        <taxon>Bacteria</taxon>
        <taxon>Thermotogati</taxon>
        <taxon>Deinococcota</taxon>
        <taxon>Deinococci</taxon>
        <taxon>Deinococcales</taxon>
        <taxon>Deinococcaceae</taxon>
        <taxon>Deinococcus</taxon>
    </lineage>
</organism>
<evidence type="ECO:0000256" key="3">
    <source>
        <dbReference type="ARBA" id="ARBA00022801"/>
    </source>
</evidence>
<feature type="domain" description="CMP/dCMP-type deaminase" evidence="5">
    <location>
        <begin position="115"/>
        <end position="247"/>
    </location>
</feature>
<keyword evidence="4" id="KW-0862">Zinc</keyword>
<dbReference type="InterPro" id="IPR016193">
    <property type="entry name" value="Cytidine_deaminase-like"/>
</dbReference>
<comment type="caution">
    <text evidence="6">The sequence shown here is derived from an EMBL/GenBank/DDBJ whole genome shotgun (WGS) entry which is preliminary data.</text>
</comment>
<dbReference type="Gene3D" id="3.40.140.10">
    <property type="entry name" value="Cytidine Deaminase, domain 2"/>
    <property type="match status" value="1"/>
</dbReference>
<keyword evidence="7" id="KW-1185">Reference proteome</keyword>
<dbReference type="PANTHER" id="PTHR11086:SF18">
    <property type="entry name" value="DEOXYCYTIDYLATE DEAMINASE"/>
    <property type="match status" value="1"/>
</dbReference>
<protein>
    <recommendedName>
        <fullName evidence="5">CMP/dCMP-type deaminase domain-containing protein</fullName>
    </recommendedName>
</protein>
<dbReference type="RefSeq" id="WP_229753090.1">
    <property type="nucleotide sequence ID" value="NZ_BMOM01000024.1"/>
</dbReference>
<dbReference type="InterPro" id="IPR016192">
    <property type="entry name" value="APOBEC/CMP_deaminase_Zn-bd"/>
</dbReference>
<keyword evidence="3" id="KW-0378">Hydrolase</keyword>
<dbReference type="Proteomes" id="UP000661918">
    <property type="component" value="Unassembled WGS sequence"/>
</dbReference>
<dbReference type="Pfam" id="PF00383">
    <property type="entry name" value="dCMP_cyt_deam_1"/>
    <property type="match status" value="1"/>
</dbReference>
<evidence type="ECO:0000256" key="4">
    <source>
        <dbReference type="ARBA" id="ARBA00022833"/>
    </source>
</evidence>
<sequence>MNDATGAVRKGGHYRHKTGELYRVLDRVRPSVFGTGGHAVTFWVKACGRARGCIVTDNFRPGEPVVLYEHVDSGMCWARPEALFDDPERFQYVGDTLEEARGKLFSGSPAPARPSWDETGMDLARVFAQRSADEKFKVGAAILSNTSHAVVSLGVNGRYPGCPTEARADAGQGRSEMLHAEQNAIVRSRWEHGESHTLYATMEPCHECALLILAARHITRVVYAKPYAGDGVRRRGSEILKDAGVEVVQCG</sequence>
<evidence type="ECO:0000313" key="7">
    <source>
        <dbReference type="Proteomes" id="UP000661918"/>
    </source>
</evidence>
<gene>
    <name evidence="6" type="ORF">GCM10010841_25850</name>
</gene>
<dbReference type="PANTHER" id="PTHR11086">
    <property type="entry name" value="DEOXYCYTIDYLATE DEAMINASE-RELATED"/>
    <property type="match status" value="1"/>
</dbReference>
<evidence type="ECO:0000259" key="5">
    <source>
        <dbReference type="PROSITE" id="PS51747"/>
    </source>
</evidence>
<dbReference type="InterPro" id="IPR015517">
    <property type="entry name" value="dCMP_deaminase-rel"/>
</dbReference>
<dbReference type="EMBL" id="BMOM01000024">
    <property type="protein sequence ID" value="GGM16342.1"/>
    <property type="molecule type" value="Genomic_DNA"/>
</dbReference>
<evidence type="ECO:0000256" key="1">
    <source>
        <dbReference type="ARBA" id="ARBA00006576"/>
    </source>
</evidence>
<accession>A0ABQ2GW59</accession>
<name>A0ABQ2GW59_9DEIO</name>
<dbReference type="SUPFAM" id="SSF53927">
    <property type="entry name" value="Cytidine deaminase-like"/>
    <property type="match status" value="1"/>
</dbReference>